<feature type="non-terminal residue" evidence="1">
    <location>
        <position position="1"/>
    </location>
</feature>
<proteinExistence type="predicted"/>
<dbReference type="Proteomes" id="UP000824469">
    <property type="component" value="Unassembled WGS sequence"/>
</dbReference>
<protein>
    <submittedName>
        <fullName evidence="1">Uncharacterized protein</fullName>
    </submittedName>
</protein>
<evidence type="ECO:0000313" key="2">
    <source>
        <dbReference type="Proteomes" id="UP000824469"/>
    </source>
</evidence>
<comment type="caution">
    <text evidence="1">The sequence shown here is derived from an EMBL/GenBank/DDBJ whole genome shotgun (WGS) entry which is preliminary data.</text>
</comment>
<dbReference type="AlphaFoldDB" id="A0AA38FXK2"/>
<reference evidence="1 2" key="1">
    <citation type="journal article" date="2021" name="Nat. Plants">
        <title>The Taxus genome provides insights into paclitaxel biosynthesis.</title>
        <authorList>
            <person name="Xiong X."/>
            <person name="Gou J."/>
            <person name="Liao Q."/>
            <person name="Li Y."/>
            <person name="Zhou Q."/>
            <person name="Bi G."/>
            <person name="Li C."/>
            <person name="Du R."/>
            <person name="Wang X."/>
            <person name="Sun T."/>
            <person name="Guo L."/>
            <person name="Liang H."/>
            <person name="Lu P."/>
            <person name="Wu Y."/>
            <person name="Zhang Z."/>
            <person name="Ro D.K."/>
            <person name="Shang Y."/>
            <person name="Huang S."/>
            <person name="Yan J."/>
        </authorList>
    </citation>
    <scope>NUCLEOTIDE SEQUENCE [LARGE SCALE GENOMIC DNA]</scope>
    <source>
        <strain evidence="1">Ta-2019</strain>
    </source>
</reference>
<name>A0AA38FXK2_TAXCH</name>
<feature type="non-terminal residue" evidence="1">
    <location>
        <position position="51"/>
    </location>
</feature>
<sequence>HCGTVAPSPPPSPTLVYQNALKYLRSHGIRETITEIHAHGDPDKIPQPEEV</sequence>
<gene>
    <name evidence="1" type="ORF">KI387_027374</name>
</gene>
<accession>A0AA38FXK2</accession>
<dbReference type="EMBL" id="JAHRHJ020000006">
    <property type="protein sequence ID" value="KAH9312339.1"/>
    <property type="molecule type" value="Genomic_DNA"/>
</dbReference>
<organism evidence="1 2">
    <name type="scientific">Taxus chinensis</name>
    <name type="common">Chinese yew</name>
    <name type="synonym">Taxus wallichiana var. chinensis</name>
    <dbReference type="NCBI Taxonomy" id="29808"/>
    <lineage>
        <taxon>Eukaryota</taxon>
        <taxon>Viridiplantae</taxon>
        <taxon>Streptophyta</taxon>
        <taxon>Embryophyta</taxon>
        <taxon>Tracheophyta</taxon>
        <taxon>Spermatophyta</taxon>
        <taxon>Pinopsida</taxon>
        <taxon>Pinidae</taxon>
        <taxon>Conifers II</taxon>
        <taxon>Cupressales</taxon>
        <taxon>Taxaceae</taxon>
        <taxon>Taxus</taxon>
    </lineage>
</organism>
<evidence type="ECO:0000313" key="1">
    <source>
        <dbReference type="EMBL" id="KAH9312339.1"/>
    </source>
</evidence>
<keyword evidence="2" id="KW-1185">Reference proteome</keyword>